<dbReference type="RefSeq" id="WP_065039371.1">
    <property type="nucleotide sequence ID" value="NZ_LZME01000037.1"/>
</dbReference>
<evidence type="ECO:0000313" key="2">
    <source>
        <dbReference type="EMBL" id="OBK87798.1"/>
    </source>
</evidence>
<dbReference type="InterPro" id="IPR041581">
    <property type="entry name" value="Glyoxalase_6"/>
</dbReference>
<dbReference type="PANTHER" id="PTHR35908:SF1">
    <property type="entry name" value="CONSERVED PROTEIN"/>
    <property type="match status" value="1"/>
</dbReference>
<dbReference type="PROSITE" id="PS51819">
    <property type="entry name" value="VOC"/>
    <property type="match status" value="1"/>
</dbReference>
<sequence length="116" mass="12467">MEITLHNVTFDCADADKLARFWSQLLGRPLDDGANTEIASIGISAPTPPRLVFVQVPEAKQVKNRVHVDLVATDLAAAVERALDLGAARLGDHADGGYQWTTLTDPEGNEFDIVAA</sequence>
<dbReference type="EMBL" id="LZME01000037">
    <property type="protein sequence ID" value="OBK87798.1"/>
    <property type="molecule type" value="Genomic_DNA"/>
</dbReference>
<evidence type="ECO:0000313" key="3">
    <source>
        <dbReference type="Proteomes" id="UP000093712"/>
    </source>
</evidence>
<comment type="caution">
    <text evidence="2">The sequence shown here is derived from an EMBL/GenBank/DDBJ whole genome shotgun (WGS) entry which is preliminary data.</text>
</comment>
<dbReference type="CDD" id="cd06587">
    <property type="entry name" value="VOC"/>
    <property type="match status" value="1"/>
</dbReference>
<dbReference type="SUPFAM" id="SSF54593">
    <property type="entry name" value="Glyoxalase/Bleomycin resistance protein/Dihydroxybiphenyl dioxygenase"/>
    <property type="match status" value="1"/>
</dbReference>
<dbReference type="Pfam" id="PF18029">
    <property type="entry name" value="Glyoxalase_6"/>
    <property type="match status" value="1"/>
</dbReference>
<gene>
    <name evidence="2" type="ORF">A5649_17195</name>
</gene>
<protein>
    <recommendedName>
        <fullName evidence="1">VOC domain-containing protein</fullName>
    </recommendedName>
</protein>
<name>A0AA91F246_9MYCO</name>
<organism evidence="2 3">
    <name type="scientific">Mycolicibacter heraklionensis</name>
    <dbReference type="NCBI Taxonomy" id="512402"/>
    <lineage>
        <taxon>Bacteria</taxon>
        <taxon>Bacillati</taxon>
        <taxon>Actinomycetota</taxon>
        <taxon>Actinomycetes</taxon>
        <taxon>Mycobacteriales</taxon>
        <taxon>Mycobacteriaceae</taxon>
        <taxon>Mycolicibacter</taxon>
    </lineage>
</organism>
<accession>A0AA91F246</accession>
<dbReference type="Proteomes" id="UP000093712">
    <property type="component" value="Unassembled WGS sequence"/>
</dbReference>
<dbReference type="InterPro" id="IPR037523">
    <property type="entry name" value="VOC_core"/>
</dbReference>
<dbReference type="InterPro" id="IPR029068">
    <property type="entry name" value="Glyas_Bleomycin-R_OHBP_Dase"/>
</dbReference>
<evidence type="ECO:0000259" key="1">
    <source>
        <dbReference type="PROSITE" id="PS51819"/>
    </source>
</evidence>
<feature type="domain" description="VOC" evidence="1">
    <location>
        <begin position="4"/>
        <end position="116"/>
    </location>
</feature>
<dbReference type="PANTHER" id="PTHR35908">
    <property type="entry name" value="HYPOTHETICAL FUSION PROTEIN"/>
    <property type="match status" value="1"/>
</dbReference>
<proteinExistence type="predicted"/>
<dbReference type="Gene3D" id="3.10.180.10">
    <property type="entry name" value="2,3-Dihydroxybiphenyl 1,2-Dioxygenase, domain 1"/>
    <property type="match status" value="1"/>
</dbReference>
<reference evidence="2 3" key="1">
    <citation type="submission" date="2016-06" db="EMBL/GenBank/DDBJ databases">
        <authorList>
            <person name="Sutton G."/>
            <person name="Brinkac L."/>
            <person name="Sanka R."/>
            <person name="Adams M."/>
            <person name="Lau E."/>
            <person name="Garcia-Basteiro A."/>
            <person name="Lopez-Varela E."/>
            <person name="Palencia S."/>
        </authorList>
    </citation>
    <scope>NUCLEOTIDE SEQUENCE [LARGE SCALE GENOMIC DNA]</scope>
    <source>
        <strain evidence="2 3">1211594.5</strain>
    </source>
</reference>
<dbReference type="AlphaFoldDB" id="A0AA91F246"/>